<protein>
    <submittedName>
        <fullName evidence="2">Uncharacterized protein</fullName>
    </submittedName>
</protein>
<evidence type="ECO:0000256" key="1">
    <source>
        <dbReference type="SAM" id="MobiDB-lite"/>
    </source>
</evidence>
<evidence type="ECO:0000313" key="2">
    <source>
        <dbReference type="EMBL" id="RAL07471.1"/>
    </source>
</evidence>
<dbReference type="OrthoDB" id="5345504at2759"/>
<accession>A0A395HHV3</accession>
<dbReference type="InterPro" id="IPR046591">
    <property type="entry name" value="DUF6649"/>
</dbReference>
<dbReference type="EMBL" id="KZ824331">
    <property type="protein sequence ID" value="RAL07471.1"/>
    <property type="molecule type" value="Genomic_DNA"/>
</dbReference>
<gene>
    <name evidence="2" type="ORF">BO97DRAFT_378424</name>
</gene>
<feature type="compositionally biased region" description="Basic and acidic residues" evidence="1">
    <location>
        <begin position="16"/>
        <end position="26"/>
    </location>
</feature>
<dbReference type="GeneID" id="37197396"/>
<dbReference type="RefSeq" id="XP_025546625.1">
    <property type="nucleotide sequence ID" value="XM_025693107.1"/>
</dbReference>
<dbReference type="Pfam" id="PF20354">
    <property type="entry name" value="DUF6649"/>
    <property type="match status" value="1"/>
</dbReference>
<dbReference type="VEuPathDB" id="FungiDB:BO97DRAFT_378424"/>
<feature type="region of interest" description="Disordered" evidence="1">
    <location>
        <begin position="1"/>
        <end position="26"/>
    </location>
</feature>
<dbReference type="STRING" id="1450537.A0A395HHV3"/>
<dbReference type="Proteomes" id="UP000248961">
    <property type="component" value="Unassembled WGS sequence"/>
</dbReference>
<keyword evidence="3" id="KW-1185">Reference proteome</keyword>
<name>A0A395HHV3_ASPHC</name>
<proteinExistence type="predicted"/>
<organism evidence="2 3">
    <name type="scientific">Aspergillus homomorphus (strain CBS 101889)</name>
    <dbReference type="NCBI Taxonomy" id="1450537"/>
    <lineage>
        <taxon>Eukaryota</taxon>
        <taxon>Fungi</taxon>
        <taxon>Dikarya</taxon>
        <taxon>Ascomycota</taxon>
        <taxon>Pezizomycotina</taxon>
        <taxon>Eurotiomycetes</taxon>
        <taxon>Eurotiomycetidae</taxon>
        <taxon>Eurotiales</taxon>
        <taxon>Aspergillaceae</taxon>
        <taxon>Aspergillus</taxon>
        <taxon>Aspergillus subgen. Circumdati</taxon>
    </lineage>
</organism>
<dbReference type="AlphaFoldDB" id="A0A395HHV3"/>
<evidence type="ECO:0000313" key="3">
    <source>
        <dbReference type="Proteomes" id="UP000248961"/>
    </source>
</evidence>
<sequence>MALQPGCANINHGKKRPAETDPDHDQPLTKRFSHLHLNSLAYHHDTSDRQRLATSSQGEKMILDDTKHTLYIHDLERELAEVEILDNQLTILPALADTLSTVPRMLVTEDSARCTELVLYTEPVSLTVPRGIDDVQKALIATRERARQAHKEHFNSPSETRVATRFGVKSTIDNNQVCFGETMEIDVNN</sequence>
<reference evidence="2 3" key="1">
    <citation type="submission" date="2018-02" db="EMBL/GenBank/DDBJ databases">
        <title>The genomes of Aspergillus section Nigri reveals drivers in fungal speciation.</title>
        <authorList>
            <consortium name="DOE Joint Genome Institute"/>
            <person name="Vesth T.C."/>
            <person name="Nybo J."/>
            <person name="Theobald S."/>
            <person name="Brandl J."/>
            <person name="Frisvad J.C."/>
            <person name="Nielsen K.F."/>
            <person name="Lyhne E.K."/>
            <person name="Kogle M.E."/>
            <person name="Kuo A."/>
            <person name="Riley R."/>
            <person name="Clum A."/>
            <person name="Nolan M."/>
            <person name="Lipzen A."/>
            <person name="Salamov A."/>
            <person name="Henrissat B."/>
            <person name="Wiebenga A."/>
            <person name="De vries R.P."/>
            <person name="Grigoriev I.V."/>
            <person name="Mortensen U.H."/>
            <person name="Andersen M.R."/>
            <person name="Baker S.E."/>
        </authorList>
    </citation>
    <scope>NUCLEOTIDE SEQUENCE [LARGE SCALE GENOMIC DNA]</scope>
    <source>
        <strain evidence="2 3">CBS 101889</strain>
    </source>
</reference>